<keyword evidence="1" id="KW-1185">Reference proteome</keyword>
<dbReference type="Proteomes" id="UP000887575">
    <property type="component" value="Unassembled WGS sequence"/>
</dbReference>
<accession>A0AAF3F2R3</accession>
<dbReference type="AlphaFoldDB" id="A0AAF3F2R3"/>
<reference evidence="2" key="1">
    <citation type="submission" date="2024-02" db="UniProtKB">
        <authorList>
            <consortium name="WormBaseParasite"/>
        </authorList>
    </citation>
    <scope>IDENTIFICATION</scope>
</reference>
<organism evidence="1 2">
    <name type="scientific">Mesorhabditis belari</name>
    <dbReference type="NCBI Taxonomy" id="2138241"/>
    <lineage>
        <taxon>Eukaryota</taxon>
        <taxon>Metazoa</taxon>
        <taxon>Ecdysozoa</taxon>
        <taxon>Nematoda</taxon>
        <taxon>Chromadorea</taxon>
        <taxon>Rhabditida</taxon>
        <taxon>Rhabditina</taxon>
        <taxon>Rhabditomorpha</taxon>
        <taxon>Rhabditoidea</taxon>
        <taxon>Rhabditidae</taxon>
        <taxon>Mesorhabditinae</taxon>
        <taxon>Mesorhabditis</taxon>
    </lineage>
</organism>
<protein>
    <submittedName>
        <fullName evidence="2">Uncharacterized protein</fullName>
    </submittedName>
</protein>
<evidence type="ECO:0000313" key="2">
    <source>
        <dbReference type="WBParaSite" id="MBELARI_LOCUS20665"/>
    </source>
</evidence>
<name>A0AAF3F2R3_9BILA</name>
<sequence length="101" mass="12177">MEMASINALIDNYKGEEAFKRLTEIQPTVDDNRWVAFSYRFAQVCYIRFNQWSEEKKQAERLELIRREERKQNGEDGKMEKWDDGESYFFNKGLQEVNVCH</sequence>
<evidence type="ECO:0000313" key="1">
    <source>
        <dbReference type="Proteomes" id="UP000887575"/>
    </source>
</evidence>
<dbReference type="WBParaSite" id="MBELARI_LOCUS20665">
    <property type="protein sequence ID" value="MBELARI_LOCUS20665"/>
    <property type="gene ID" value="MBELARI_LOCUS20665"/>
</dbReference>
<proteinExistence type="predicted"/>